<accession>A0A058Z9J4</accession>
<keyword evidence="6" id="KW-0862">Zinc</keyword>
<protein>
    <recommendedName>
        <fullName evidence="2">Ubiquitin-like modifier-activating enzyme 5</fullName>
    </recommendedName>
</protein>
<dbReference type="Gene3D" id="3.40.50.720">
    <property type="entry name" value="NAD(P)-binding Rossmann-like Domain"/>
    <property type="match status" value="1"/>
</dbReference>
<dbReference type="OMA" id="ACCKADQ"/>
<dbReference type="Pfam" id="PF00899">
    <property type="entry name" value="ThiF"/>
    <property type="match status" value="1"/>
</dbReference>
<sequence>MPRAKLPLFSPPSLERQAVPAETTPEAAATLAGADTRLNALSRFSHIHARPESASRGRAFCDIMANKAVVVIGTGGVGAVAAEMLARSHIGRLHLIDRDRFEPANLNRLGAEIGDLHQSKALALAARLRQYLPAAPPDSYTSVLAGVPHEDKPQAFREAAINAYCWDVSVVETAAHLLTLLKTGSICGTRPVDLVICCVDNYQARLSVNMICNMIGATWIETGASEDAVGGHIQLIRPGRTPCFACAASVPTTPALVAGMAVQLAYKLFLQFGQISTYVSYNGLQDSMRAHQFRPNPECMDHHCQARQADATATGDDVFRAH</sequence>
<keyword evidence="7" id="KW-0067">ATP-binding</keyword>
<evidence type="ECO:0000256" key="6">
    <source>
        <dbReference type="ARBA" id="ARBA00022833"/>
    </source>
</evidence>
<reference evidence="9" key="1">
    <citation type="submission" date="2013-04" db="EMBL/GenBank/DDBJ databases">
        <title>The Genome Sequence of Fonticula alba ATCC 38817.</title>
        <authorList>
            <consortium name="The Broad Institute Genomics Platform"/>
            <person name="Russ C."/>
            <person name="Cuomo C."/>
            <person name="Burger G."/>
            <person name="Gray M.W."/>
            <person name="Holland P.W.H."/>
            <person name="King N."/>
            <person name="Lang F.B.F."/>
            <person name="Roger A.J."/>
            <person name="Ruiz-Trillo I."/>
            <person name="Brown M."/>
            <person name="Walker B."/>
            <person name="Young S."/>
            <person name="Zeng Q."/>
            <person name="Gargeya S."/>
            <person name="Fitzgerald M."/>
            <person name="Haas B."/>
            <person name="Abouelleil A."/>
            <person name="Allen A.W."/>
            <person name="Alvarado L."/>
            <person name="Arachchi H.M."/>
            <person name="Berlin A.M."/>
            <person name="Chapman S.B."/>
            <person name="Gainer-Dewar J."/>
            <person name="Goldberg J."/>
            <person name="Griggs A."/>
            <person name="Gujja S."/>
            <person name="Hansen M."/>
            <person name="Howarth C."/>
            <person name="Imamovic A."/>
            <person name="Ireland A."/>
            <person name="Larimer J."/>
            <person name="McCowan C."/>
            <person name="Murphy C."/>
            <person name="Pearson M."/>
            <person name="Poon T.W."/>
            <person name="Priest M."/>
            <person name="Roberts A."/>
            <person name="Saif S."/>
            <person name="Shea T."/>
            <person name="Sisk P."/>
            <person name="Sykes S."/>
            <person name="Wortman J."/>
            <person name="Nusbaum C."/>
            <person name="Birren B."/>
        </authorList>
    </citation>
    <scope>NUCLEOTIDE SEQUENCE [LARGE SCALE GENOMIC DNA]</scope>
    <source>
        <strain evidence="9">ATCC 38817</strain>
    </source>
</reference>
<organism evidence="9">
    <name type="scientific">Fonticula alba</name>
    <name type="common">Slime mold</name>
    <dbReference type="NCBI Taxonomy" id="691883"/>
    <lineage>
        <taxon>Eukaryota</taxon>
        <taxon>Rotosphaerida</taxon>
        <taxon>Fonticulaceae</taxon>
        <taxon>Fonticula</taxon>
    </lineage>
</organism>
<dbReference type="GO" id="GO:0046872">
    <property type="term" value="F:metal ion binding"/>
    <property type="evidence" value="ECO:0007669"/>
    <property type="project" value="UniProtKB-KW"/>
</dbReference>
<evidence type="ECO:0000259" key="8">
    <source>
        <dbReference type="Pfam" id="PF00899"/>
    </source>
</evidence>
<keyword evidence="10" id="KW-1185">Reference proteome</keyword>
<dbReference type="GO" id="GO:0005524">
    <property type="term" value="F:ATP binding"/>
    <property type="evidence" value="ECO:0007669"/>
    <property type="project" value="UniProtKB-KW"/>
</dbReference>
<dbReference type="eggNOG" id="KOG2336">
    <property type="taxonomic scope" value="Eukaryota"/>
</dbReference>
<dbReference type="InterPro" id="IPR045886">
    <property type="entry name" value="ThiF/MoeB/HesA"/>
</dbReference>
<dbReference type="EMBL" id="KB932204">
    <property type="protein sequence ID" value="KCV70578.1"/>
    <property type="molecule type" value="Genomic_DNA"/>
</dbReference>
<dbReference type="GO" id="GO:0071569">
    <property type="term" value="P:protein ufmylation"/>
    <property type="evidence" value="ECO:0007669"/>
    <property type="project" value="TreeGrafter"/>
</dbReference>
<dbReference type="PANTHER" id="PTHR10953:SF9">
    <property type="entry name" value="UBIQUITIN-LIKE MODIFIER-ACTIVATING ENZYME 5"/>
    <property type="match status" value="1"/>
</dbReference>
<feature type="domain" description="THIF-type NAD/FAD binding fold" evidence="8">
    <location>
        <begin position="62"/>
        <end position="299"/>
    </location>
</feature>
<evidence type="ECO:0000256" key="4">
    <source>
        <dbReference type="ARBA" id="ARBA00022741"/>
    </source>
</evidence>
<evidence type="ECO:0000313" key="9">
    <source>
        <dbReference type="EMBL" id="KCV70578.1"/>
    </source>
</evidence>
<evidence type="ECO:0000256" key="2">
    <source>
        <dbReference type="ARBA" id="ARBA00016279"/>
    </source>
</evidence>
<dbReference type="GO" id="GO:0071566">
    <property type="term" value="F:UFM1 activating enzyme activity"/>
    <property type="evidence" value="ECO:0007669"/>
    <property type="project" value="TreeGrafter"/>
</dbReference>
<dbReference type="GO" id="GO:0005829">
    <property type="term" value="C:cytosol"/>
    <property type="evidence" value="ECO:0007669"/>
    <property type="project" value="TreeGrafter"/>
</dbReference>
<proteinExistence type="inferred from homology"/>
<dbReference type="STRING" id="691883.A0A058Z9J4"/>
<gene>
    <name evidence="9" type="ORF">H696_02923</name>
</gene>
<dbReference type="GeneID" id="20527648"/>
<keyword evidence="5" id="KW-0833">Ubl conjugation pathway</keyword>
<keyword evidence="4" id="KW-0547">Nucleotide-binding</keyword>
<dbReference type="InterPro" id="IPR035985">
    <property type="entry name" value="Ubiquitin-activating_enz"/>
</dbReference>
<dbReference type="PANTHER" id="PTHR10953">
    <property type="entry name" value="UBIQUITIN-ACTIVATING ENZYME E1"/>
    <property type="match status" value="1"/>
</dbReference>
<evidence type="ECO:0000256" key="5">
    <source>
        <dbReference type="ARBA" id="ARBA00022786"/>
    </source>
</evidence>
<name>A0A058Z9J4_FONAL</name>
<dbReference type="InterPro" id="IPR000594">
    <property type="entry name" value="ThiF_NAD_FAD-bd"/>
</dbReference>
<dbReference type="RefSeq" id="XP_009495094.1">
    <property type="nucleotide sequence ID" value="XM_009496819.1"/>
</dbReference>
<dbReference type="AlphaFoldDB" id="A0A058Z9J4"/>
<dbReference type="OrthoDB" id="206053at2759"/>
<evidence type="ECO:0000256" key="1">
    <source>
        <dbReference type="ARBA" id="ARBA00005339"/>
    </source>
</evidence>
<evidence type="ECO:0000313" key="10">
    <source>
        <dbReference type="Proteomes" id="UP000030693"/>
    </source>
</evidence>
<dbReference type="SUPFAM" id="SSF69572">
    <property type="entry name" value="Activating enzymes of the ubiquitin-like proteins"/>
    <property type="match status" value="1"/>
</dbReference>
<comment type="similarity">
    <text evidence="1">Belongs to the ubiquitin-activating E1 family. UBA5 subfamily.</text>
</comment>
<evidence type="ECO:0000256" key="3">
    <source>
        <dbReference type="ARBA" id="ARBA00022723"/>
    </source>
</evidence>
<evidence type="ECO:0000256" key="7">
    <source>
        <dbReference type="ARBA" id="ARBA00022840"/>
    </source>
</evidence>
<dbReference type="Proteomes" id="UP000030693">
    <property type="component" value="Unassembled WGS sequence"/>
</dbReference>
<keyword evidence="3" id="KW-0479">Metal-binding</keyword>